<name>A0A8J3PA50_9ACTN</name>
<organism evidence="2 3">
    <name type="scientific">Catellatospora coxensis</name>
    <dbReference type="NCBI Taxonomy" id="310354"/>
    <lineage>
        <taxon>Bacteria</taxon>
        <taxon>Bacillati</taxon>
        <taxon>Actinomycetota</taxon>
        <taxon>Actinomycetes</taxon>
        <taxon>Micromonosporales</taxon>
        <taxon>Micromonosporaceae</taxon>
        <taxon>Catellatospora</taxon>
    </lineage>
</organism>
<dbReference type="Proteomes" id="UP000630887">
    <property type="component" value="Unassembled WGS sequence"/>
</dbReference>
<dbReference type="EMBL" id="BONI01000035">
    <property type="protein sequence ID" value="GIG07481.1"/>
    <property type="molecule type" value="Genomic_DNA"/>
</dbReference>
<feature type="region of interest" description="Disordered" evidence="1">
    <location>
        <begin position="123"/>
        <end position="150"/>
    </location>
</feature>
<evidence type="ECO:0000313" key="3">
    <source>
        <dbReference type="Proteomes" id="UP000630887"/>
    </source>
</evidence>
<comment type="caution">
    <text evidence="2">The sequence shown here is derived from an EMBL/GenBank/DDBJ whole genome shotgun (WGS) entry which is preliminary data.</text>
</comment>
<evidence type="ECO:0000256" key="1">
    <source>
        <dbReference type="SAM" id="MobiDB-lite"/>
    </source>
</evidence>
<dbReference type="RefSeq" id="WP_203693826.1">
    <property type="nucleotide sequence ID" value="NZ_BAAALC010000050.1"/>
</dbReference>
<gene>
    <name evidence="2" type="ORF">Cco03nite_41810</name>
</gene>
<dbReference type="AlphaFoldDB" id="A0A8J3PA50"/>
<accession>A0A8J3PA50</accession>
<keyword evidence="3" id="KW-1185">Reference proteome</keyword>
<proteinExistence type="predicted"/>
<reference evidence="2 3" key="1">
    <citation type="submission" date="2021-01" db="EMBL/GenBank/DDBJ databases">
        <title>Whole genome shotgun sequence of Catellatospora coxensis NBRC 107359.</title>
        <authorList>
            <person name="Komaki H."/>
            <person name="Tamura T."/>
        </authorList>
    </citation>
    <scope>NUCLEOTIDE SEQUENCE [LARGE SCALE GENOMIC DNA]</scope>
    <source>
        <strain evidence="2 3">NBRC 107359</strain>
    </source>
</reference>
<protein>
    <submittedName>
        <fullName evidence="2">Uncharacterized protein</fullName>
    </submittedName>
</protein>
<evidence type="ECO:0000313" key="2">
    <source>
        <dbReference type="EMBL" id="GIG07481.1"/>
    </source>
</evidence>
<sequence>MRGPDSLGRGWWRRNGWGLVALLPALALMLGAAGYSDLEFWQRGRPEAVLPAADGTADFAGLRMRVAELAPATDLKRSGDRPFVLPDNMTAWRVVLDVEGPTDLEPDQVIYCAISIEDTAGNRYNDEPRELSSARTPLGNCNPENSPVPAGSGRYQTVAHFVTPRGVEIAAVRVFFGGVDQTRYVRFDR</sequence>